<protein>
    <submittedName>
        <fullName evidence="1">Arginine transporter</fullName>
    </submittedName>
</protein>
<evidence type="ECO:0000313" key="2">
    <source>
        <dbReference type="Proteomes" id="UP000305887"/>
    </source>
</evidence>
<dbReference type="AlphaFoldDB" id="A0A5C4N3L6"/>
<keyword evidence="2" id="KW-1185">Reference proteome</keyword>
<dbReference type="OrthoDB" id="7659053at2"/>
<reference evidence="1 2" key="1">
    <citation type="submission" date="2019-06" db="EMBL/GenBank/DDBJ databases">
        <title>YIM 131921 draft genome.</title>
        <authorList>
            <person name="Jiang L."/>
        </authorList>
    </citation>
    <scope>NUCLEOTIDE SEQUENCE [LARGE SCALE GENOMIC DNA]</scope>
    <source>
        <strain evidence="1 2">YIM 131921</strain>
    </source>
</reference>
<organism evidence="1 2">
    <name type="scientific">Rubellimicrobium rubrum</name>
    <dbReference type="NCBI Taxonomy" id="2585369"/>
    <lineage>
        <taxon>Bacteria</taxon>
        <taxon>Pseudomonadati</taxon>
        <taxon>Pseudomonadota</taxon>
        <taxon>Alphaproteobacteria</taxon>
        <taxon>Rhodobacterales</taxon>
        <taxon>Roseobacteraceae</taxon>
        <taxon>Rubellimicrobium</taxon>
    </lineage>
</organism>
<sequence>MGGCGGGVSGEIGQACMAGGRNAANPQLCSCIQGVANQSLSGADQRRAARLFSDPDEAQSTRVSDRAGDEAFWARYRAFANRAEAICR</sequence>
<comment type="caution">
    <text evidence="1">The sequence shown here is derived from an EMBL/GenBank/DDBJ whole genome shotgun (WGS) entry which is preliminary data.</text>
</comment>
<dbReference type="EMBL" id="VDFU01000003">
    <property type="protein sequence ID" value="TNC52102.1"/>
    <property type="molecule type" value="Genomic_DNA"/>
</dbReference>
<evidence type="ECO:0000313" key="1">
    <source>
        <dbReference type="EMBL" id="TNC52102.1"/>
    </source>
</evidence>
<gene>
    <name evidence="1" type="ORF">FHG66_04275</name>
</gene>
<name>A0A5C4N3L6_9RHOB</name>
<dbReference type="Proteomes" id="UP000305887">
    <property type="component" value="Unassembled WGS sequence"/>
</dbReference>
<proteinExistence type="predicted"/>
<accession>A0A5C4N3L6</accession>